<feature type="compositionally biased region" description="Basic residues" evidence="1">
    <location>
        <begin position="23"/>
        <end position="39"/>
    </location>
</feature>
<proteinExistence type="predicted"/>
<feature type="compositionally biased region" description="Basic residues" evidence="1">
    <location>
        <begin position="134"/>
        <end position="152"/>
    </location>
</feature>
<name>A0AA37ME15_9HYPH</name>
<feature type="region of interest" description="Disordered" evidence="1">
    <location>
        <begin position="1"/>
        <end position="255"/>
    </location>
</feature>
<evidence type="ECO:0000313" key="2">
    <source>
        <dbReference type="EMBL" id="GJD80506.1"/>
    </source>
</evidence>
<gene>
    <name evidence="2" type="ORF">NBEOAGPD_3747</name>
</gene>
<feature type="compositionally biased region" description="Basic residues" evidence="1">
    <location>
        <begin position="164"/>
        <end position="183"/>
    </location>
</feature>
<organism evidence="2 3">
    <name type="scientific">Methylobacterium gregans</name>
    <dbReference type="NCBI Taxonomy" id="374424"/>
    <lineage>
        <taxon>Bacteria</taxon>
        <taxon>Pseudomonadati</taxon>
        <taxon>Pseudomonadota</taxon>
        <taxon>Alphaproteobacteria</taxon>
        <taxon>Hyphomicrobiales</taxon>
        <taxon>Methylobacteriaceae</taxon>
        <taxon>Methylobacterium</taxon>
    </lineage>
</organism>
<feature type="compositionally biased region" description="Low complexity" evidence="1">
    <location>
        <begin position="97"/>
        <end position="107"/>
    </location>
</feature>
<sequence length="255" mass="27893">MTPPASAPSSRGREAEAGIQGHRSVRTRKSGVHGFRARLGRPGMTVERTRSPDAIVLPLRGAGARWRSVRVAKHRHAAAKARPIPSPPSAPPPPRSASPRRAARSSPCGSHTGSPGRARWTRWPWRRPPSSSSRRGRPACRSRRRQRTRPTRPRICPRTDLRPSARRRTGRRTHPPPAPRRRTSSWPPPARRSRRTFSQNSRVPRPGRPPRGPGASARGRPILAGATRRARGPAIPAGPGSTSWRRSAPPPPGSA</sequence>
<comment type="caution">
    <text evidence="2">The sequence shown here is derived from an EMBL/GenBank/DDBJ whole genome shotgun (WGS) entry which is preliminary data.</text>
</comment>
<dbReference type="Proteomes" id="UP001055108">
    <property type="component" value="Unassembled WGS sequence"/>
</dbReference>
<evidence type="ECO:0000313" key="3">
    <source>
        <dbReference type="Proteomes" id="UP001055108"/>
    </source>
</evidence>
<dbReference type="AlphaFoldDB" id="A0AA37ME15"/>
<dbReference type="EMBL" id="BPQM01000099">
    <property type="protein sequence ID" value="GJD80506.1"/>
    <property type="molecule type" value="Genomic_DNA"/>
</dbReference>
<protein>
    <submittedName>
        <fullName evidence="2">Uncharacterized protein</fullName>
    </submittedName>
</protein>
<feature type="compositionally biased region" description="Pro residues" evidence="1">
    <location>
        <begin position="84"/>
        <end position="96"/>
    </location>
</feature>
<reference evidence="2" key="2">
    <citation type="submission" date="2021-08" db="EMBL/GenBank/DDBJ databases">
        <authorList>
            <person name="Tani A."/>
            <person name="Ola A."/>
            <person name="Ogura Y."/>
            <person name="Katsura K."/>
            <person name="Hayashi T."/>
        </authorList>
    </citation>
    <scope>NUCLEOTIDE SEQUENCE</scope>
    <source>
        <strain evidence="2">NBRC 103626</strain>
    </source>
</reference>
<reference evidence="2" key="1">
    <citation type="journal article" date="2016" name="Front. Microbiol.">
        <title>Genome Sequence of the Piezophilic, Mesophilic Sulfate-Reducing Bacterium Desulfovibrio indicus J2T.</title>
        <authorList>
            <person name="Cao J."/>
            <person name="Maignien L."/>
            <person name="Shao Z."/>
            <person name="Alain K."/>
            <person name="Jebbar M."/>
        </authorList>
    </citation>
    <scope>NUCLEOTIDE SEQUENCE</scope>
    <source>
        <strain evidence="2">NBRC 103626</strain>
    </source>
</reference>
<feature type="compositionally biased region" description="Low complexity" evidence="1">
    <location>
        <begin position="115"/>
        <end position="133"/>
    </location>
</feature>
<feature type="compositionally biased region" description="Basic residues" evidence="1">
    <location>
        <begin position="67"/>
        <end position="79"/>
    </location>
</feature>
<accession>A0AA37ME15</accession>
<keyword evidence="3" id="KW-1185">Reference proteome</keyword>
<evidence type="ECO:0000256" key="1">
    <source>
        <dbReference type="SAM" id="MobiDB-lite"/>
    </source>
</evidence>